<proteinExistence type="predicted"/>
<dbReference type="EMBL" id="CAJOBE010004629">
    <property type="protein sequence ID" value="CAF3940384.1"/>
    <property type="molecule type" value="Genomic_DNA"/>
</dbReference>
<organism evidence="1 2">
    <name type="scientific">Rotaria sordida</name>
    <dbReference type="NCBI Taxonomy" id="392033"/>
    <lineage>
        <taxon>Eukaryota</taxon>
        <taxon>Metazoa</taxon>
        <taxon>Spiralia</taxon>
        <taxon>Gnathifera</taxon>
        <taxon>Rotifera</taxon>
        <taxon>Eurotatoria</taxon>
        <taxon>Bdelloidea</taxon>
        <taxon>Philodinida</taxon>
        <taxon>Philodinidae</taxon>
        <taxon>Rotaria</taxon>
    </lineage>
</organism>
<evidence type="ECO:0000313" key="2">
    <source>
        <dbReference type="Proteomes" id="UP000663874"/>
    </source>
</evidence>
<accession>A0A819K5Z7</accession>
<reference evidence="1" key="1">
    <citation type="submission" date="2021-02" db="EMBL/GenBank/DDBJ databases">
        <authorList>
            <person name="Nowell W R."/>
        </authorList>
    </citation>
    <scope>NUCLEOTIDE SEQUENCE</scope>
</reference>
<sequence>MHIFVNESKPIFSSSKFLQQAWPKDLNFPIDYSNQNDVSSMVDEESMDINRSKRNCLTFAPKNSHRSIKWMCW</sequence>
<name>A0A819K5Z7_9BILA</name>
<dbReference type="AlphaFoldDB" id="A0A819K5Z7"/>
<evidence type="ECO:0000313" key="1">
    <source>
        <dbReference type="EMBL" id="CAF3940384.1"/>
    </source>
</evidence>
<comment type="caution">
    <text evidence="1">The sequence shown here is derived from an EMBL/GenBank/DDBJ whole genome shotgun (WGS) entry which is preliminary data.</text>
</comment>
<gene>
    <name evidence="1" type="ORF">FNK824_LOCUS22640</name>
</gene>
<dbReference type="Proteomes" id="UP000663874">
    <property type="component" value="Unassembled WGS sequence"/>
</dbReference>
<protein>
    <submittedName>
        <fullName evidence="1">Uncharacterized protein</fullName>
    </submittedName>
</protein>